<protein>
    <submittedName>
        <fullName evidence="1">Uncharacterized protein</fullName>
    </submittedName>
</protein>
<evidence type="ECO:0000313" key="1">
    <source>
        <dbReference type="EMBL" id="KAJ8713794.1"/>
    </source>
</evidence>
<comment type="caution">
    <text evidence="1">The sequence shown here is derived from an EMBL/GenBank/DDBJ whole genome shotgun (WGS) entry which is preliminary data.</text>
</comment>
<dbReference type="Proteomes" id="UP001231649">
    <property type="component" value="Chromosome 20"/>
</dbReference>
<evidence type="ECO:0000313" key="2">
    <source>
        <dbReference type="Proteomes" id="UP001231649"/>
    </source>
</evidence>
<keyword evidence="2" id="KW-1185">Reference proteome</keyword>
<name>A0ACC2QBS4_9NEOP</name>
<sequence length="329" mass="35985">MKISKYVVTSSFKDFLPEPGDFELRNEKYPPKLKNGEFLVKAEYISTDPYMRSFANKRIAPYEQFGFQVGKVIETTNPEYPTAMTVVSHSGWRDYSVLNGDPDPIFGIKPYDPQIGELPMSLALGALGMPGMTAYLGLLNICQPKAGEVVCVSSAAGAVGSIAGQIAKLKGCVVIGFAGTDEKVRILTEELGFDYGFNYKTIKNVKDSVLSVCSGIDCYFDNVGGDLSVGVMECMKNQGRVAVCGSTSSYGNPSLMKMPKIPFTVKVQGFSFTQWSWQEQKAAIQQIKEWIDNGSIKVKESVTNGFEELPNAFIAMLRGDMVGKVVVKL</sequence>
<dbReference type="EMBL" id="CM056796">
    <property type="protein sequence ID" value="KAJ8713794.1"/>
    <property type="molecule type" value="Genomic_DNA"/>
</dbReference>
<proteinExistence type="predicted"/>
<gene>
    <name evidence="1" type="ORF">PYW08_007414</name>
</gene>
<accession>A0ACC2QBS4</accession>
<organism evidence="1 2">
    <name type="scientific">Mythimna loreyi</name>
    <dbReference type="NCBI Taxonomy" id="667449"/>
    <lineage>
        <taxon>Eukaryota</taxon>
        <taxon>Metazoa</taxon>
        <taxon>Ecdysozoa</taxon>
        <taxon>Arthropoda</taxon>
        <taxon>Hexapoda</taxon>
        <taxon>Insecta</taxon>
        <taxon>Pterygota</taxon>
        <taxon>Neoptera</taxon>
        <taxon>Endopterygota</taxon>
        <taxon>Lepidoptera</taxon>
        <taxon>Glossata</taxon>
        <taxon>Ditrysia</taxon>
        <taxon>Noctuoidea</taxon>
        <taxon>Noctuidae</taxon>
        <taxon>Noctuinae</taxon>
        <taxon>Hadenini</taxon>
        <taxon>Mythimna</taxon>
    </lineage>
</organism>
<reference evidence="1" key="1">
    <citation type="submission" date="2023-03" db="EMBL/GenBank/DDBJ databases">
        <title>Chromosome-level genomes of two armyworms, Mythimna separata and Mythimna loreyi, provide insights into the biosynthesis and reception of sex pheromones.</title>
        <authorList>
            <person name="Zhao H."/>
        </authorList>
    </citation>
    <scope>NUCLEOTIDE SEQUENCE</scope>
    <source>
        <strain evidence="1">BeijingLab</strain>
    </source>
</reference>